<dbReference type="Pfam" id="PF04138">
    <property type="entry name" value="GtrA_DPMS_TM"/>
    <property type="match status" value="1"/>
</dbReference>
<dbReference type="PATRIC" id="fig|1121326.3.peg.2796"/>
<feature type="transmembrane region" description="Helical" evidence="6">
    <location>
        <begin position="81"/>
        <end position="102"/>
    </location>
</feature>
<dbReference type="STRING" id="1121326.CLMAG_27820"/>
<dbReference type="InterPro" id="IPR051401">
    <property type="entry name" value="GtrA_CellWall_Glycosyl"/>
</dbReference>
<keyword evidence="4 6" id="KW-1133">Transmembrane helix</keyword>
<keyword evidence="5 6" id="KW-0472">Membrane</keyword>
<feature type="transmembrane region" description="Helical" evidence="6">
    <location>
        <begin position="12"/>
        <end position="35"/>
    </location>
</feature>
<protein>
    <submittedName>
        <fullName evidence="8">GtrA-like protein</fullName>
    </submittedName>
</protein>
<dbReference type="PANTHER" id="PTHR38459">
    <property type="entry name" value="PROPHAGE BACTOPRENOL-LINKED GLUCOSE TRANSLOCASE HOMOLOG"/>
    <property type="match status" value="1"/>
</dbReference>
<evidence type="ECO:0000256" key="3">
    <source>
        <dbReference type="ARBA" id="ARBA00022692"/>
    </source>
</evidence>
<organism evidence="8 9">
    <name type="scientific">Clostridium magnum DSM 2767</name>
    <dbReference type="NCBI Taxonomy" id="1121326"/>
    <lineage>
        <taxon>Bacteria</taxon>
        <taxon>Bacillati</taxon>
        <taxon>Bacillota</taxon>
        <taxon>Clostridia</taxon>
        <taxon>Eubacteriales</taxon>
        <taxon>Clostridiaceae</taxon>
        <taxon>Clostridium</taxon>
    </lineage>
</organism>
<feature type="transmembrane region" description="Helical" evidence="6">
    <location>
        <begin position="108"/>
        <end position="128"/>
    </location>
</feature>
<comment type="similarity">
    <text evidence="2">Belongs to the GtrA family.</text>
</comment>
<sequence length="133" mass="14925">MYLKYLNLIKKHLQFIKFSLVGVSNTLISLISYTIIVKLGLYYIVANVLAYGVGMVNSFILNKRWVFKSKNSVGTTAVKFILVNLGALSASTFLLYLCVSIIGLNKILAQIVVTLLVLIINFSANKLWSFRTR</sequence>
<dbReference type="GO" id="GO:0005886">
    <property type="term" value="C:plasma membrane"/>
    <property type="evidence" value="ECO:0007669"/>
    <property type="project" value="TreeGrafter"/>
</dbReference>
<dbReference type="PANTHER" id="PTHR38459:SF1">
    <property type="entry name" value="PROPHAGE BACTOPRENOL-LINKED GLUCOSE TRANSLOCASE HOMOLOG"/>
    <property type="match status" value="1"/>
</dbReference>
<dbReference type="EMBL" id="LWAE01000002">
    <property type="protein sequence ID" value="KZL92968.1"/>
    <property type="molecule type" value="Genomic_DNA"/>
</dbReference>
<evidence type="ECO:0000256" key="4">
    <source>
        <dbReference type="ARBA" id="ARBA00022989"/>
    </source>
</evidence>
<feature type="domain" description="GtrA/DPMS transmembrane" evidence="7">
    <location>
        <begin position="17"/>
        <end position="130"/>
    </location>
</feature>
<evidence type="ECO:0000256" key="6">
    <source>
        <dbReference type="SAM" id="Phobius"/>
    </source>
</evidence>
<accession>A0A161X0J8</accession>
<evidence type="ECO:0000256" key="5">
    <source>
        <dbReference type="ARBA" id="ARBA00023136"/>
    </source>
</evidence>
<dbReference type="AlphaFoldDB" id="A0A161X0J8"/>
<keyword evidence="3 6" id="KW-0812">Transmembrane</keyword>
<evidence type="ECO:0000256" key="2">
    <source>
        <dbReference type="ARBA" id="ARBA00009399"/>
    </source>
</evidence>
<dbReference type="InterPro" id="IPR007267">
    <property type="entry name" value="GtrA_DPMS_TM"/>
</dbReference>
<name>A0A161X0J8_9CLOT</name>
<evidence type="ECO:0000259" key="7">
    <source>
        <dbReference type="Pfam" id="PF04138"/>
    </source>
</evidence>
<evidence type="ECO:0000313" key="8">
    <source>
        <dbReference type="EMBL" id="KZL92968.1"/>
    </source>
</evidence>
<dbReference type="OrthoDB" id="9812049at2"/>
<dbReference type="RefSeq" id="WP_066622848.1">
    <property type="nucleotide sequence ID" value="NZ_FQXL01000049.1"/>
</dbReference>
<comment type="caution">
    <text evidence="8">The sequence shown here is derived from an EMBL/GenBank/DDBJ whole genome shotgun (WGS) entry which is preliminary data.</text>
</comment>
<feature type="transmembrane region" description="Helical" evidence="6">
    <location>
        <begin position="41"/>
        <end position="60"/>
    </location>
</feature>
<reference evidence="8 9" key="1">
    <citation type="submission" date="2016-04" db="EMBL/GenBank/DDBJ databases">
        <title>Genome sequence of Clostridium magnum DSM 2767.</title>
        <authorList>
            <person name="Poehlein A."/>
            <person name="Uhlig R."/>
            <person name="Fischer R."/>
            <person name="Bahl H."/>
            <person name="Daniel R."/>
        </authorList>
    </citation>
    <scope>NUCLEOTIDE SEQUENCE [LARGE SCALE GENOMIC DNA]</scope>
    <source>
        <strain evidence="8 9">DSM 2767</strain>
    </source>
</reference>
<gene>
    <name evidence="8" type="ORF">CLMAG_27820</name>
</gene>
<dbReference type="GO" id="GO:0000271">
    <property type="term" value="P:polysaccharide biosynthetic process"/>
    <property type="evidence" value="ECO:0007669"/>
    <property type="project" value="InterPro"/>
</dbReference>
<comment type="subcellular location">
    <subcellularLocation>
        <location evidence="1">Membrane</location>
        <topology evidence="1">Multi-pass membrane protein</topology>
    </subcellularLocation>
</comment>
<keyword evidence="9" id="KW-1185">Reference proteome</keyword>
<dbReference type="Proteomes" id="UP000076603">
    <property type="component" value="Unassembled WGS sequence"/>
</dbReference>
<evidence type="ECO:0000256" key="1">
    <source>
        <dbReference type="ARBA" id="ARBA00004141"/>
    </source>
</evidence>
<evidence type="ECO:0000313" key="9">
    <source>
        <dbReference type="Proteomes" id="UP000076603"/>
    </source>
</evidence>
<proteinExistence type="inferred from homology"/>